<keyword evidence="3" id="KW-1185">Reference proteome</keyword>
<dbReference type="EMBL" id="JAMWBK010000010">
    <property type="protein sequence ID" value="KAJ8901765.1"/>
    <property type="molecule type" value="Genomic_DNA"/>
</dbReference>
<organism evidence="2 3">
    <name type="scientific">Rhodosorus marinus</name>
    <dbReference type="NCBI Taxonomy" id="101924"/>
    <lineage>
        <taxon>Eukaryota</taxon>
        <taxon>Rhodophyta</taxon>
        <taxon>Stylonematophyceae</taxon>
        <taxon>Stylonematales</taxon>
        <taxon>Stylonemataceae</taxon>
        <taxon>Rhodosorus</taxon>
    </lineage>
</organism>
<dbReference type="InterPro" id="IPR029069">
    <property type="entry name" value="HotDog_dom_sf"/>
</dbReference>
<evidence type="ECO:0000313" key="2">
    <source>
        <dbReference type="EMBL" id="KAJ8901765.1"/>
    </source>
</evidence>
<sequence length="128" mass="13787">MRWIRSLNVSKSSASALMVTKAEFTSGHFPGKPIIPAVMQLQALEELGRAFCGQMRPSGAKGTYALGAVLNARFRSPLTPDTTASLKVTLHSQEGSDFLISGLVETTPEPGQKIAEALLRFTLTPNRD</sequence>
<evidence type="ECO:0000259" key="1">
    <source>
        <dbReference type="Pfam" id="PF22818"/>
    </source>
</evidence>
<comment type="caution">
    <text evidence="2">The sequence shown here is derived from an EMBL/GenBank/DDBJ whole genome shotgun (WGS) entry which is preliminary data.</text>
</comment>
<dbReference type="InterPro" id="IPR054545">
    <property type="entry name" value="ApeI-like"/>
</dbReference>
<accession>A0AAV8UGZ0</accession>
<gene>
    <name evidence="2" type="ORF">NDN08_003971</name>
</gene>
<dbReference type="Gene3D" id="3.10.129.10">
    <property type="entry name" value="Hotdog Thioesterase"/>
    <property type="match status" value="1"/>
</dbReference>
<protein>
    <recommendedName>
        <fullName evidence="1">ApeI dehydratase-like domain-containing protein</fullName>
    </recommendedName>
</protein>
<name>A0AAV8UGZ0_9RHOD</name>
<dbReference type="Pfam" id="PF22818">
    <property type="entry name" value="ApeI-like"/>
    <property type="match status" value="1"/>
</dbReference>
<proteinExistence type="predicted"/>
<evidence type="ECO:0000313" key="3">
    <source>
        <dbReference type="Proteomes" id="UP001157974"/>
    </source>
</evidence>
<dbReference type="AlphaFoldDB" id="A0AAV8UGZ0"/>
<feature type="domain" description="ApeI dehydratase-like" evidence="1">
    <location>
        <begin position="20"/>
        <end position="95"/>
    </location>
</feature>
<reference evidence="2 3" key="1">
    <citation type="journal article" date="2023" name="Nat. Commun.">
        <title>Origin of minicircular mitochondrial genomes in red algae.</title>
        <authorList>
            <person name="Lee Y."/>
            <person name="Cho C.H."/>
            <person name="Lee Y.M."/>
            <person name="Park S.I."/>
            <person name="Yang J.H."/>
            <person name="West J.A."/>
            <person name="Bhattacharya D."/>
            <person name="Yoon H.S."/>
        </authorList>
    </citation>
    <scope>NUCLEOTIDE SEQUENCE [LARGE SCALE GENOMIC DNA]</scope>
    <source>
        <strain evidence="2 3">CCMP1338</strain>
        <tissue evidence="2">Whole cell</tissue>
    </source>
</reference>
<dbReference type="Proteomes" id="UP001157974">
    <property type="component" value="Unassembled WGS sequence"/>
</dbReference>
<dbReference type="SUPFAM" id="SSF54637">
    <property type="entry name" value="Thioesterase/thiol ester dehydrase-isomerase"/>
    <property type="match status" value="1"/>
</dbReference>